<protein>
    <submittedName>
        <fullName evidence="1">Uncharacterized protein</fullName>
    </submittedName>
</protein>
<evidence type="ECO:0000313" key="2">
    <source>
        <dbReference type="Proteomes" id="UP000176965"/>
    </source>
</evidence>
<evidence type="ECO:0000313" key="1">
    <source>
        <dbReference type="EMBL" id="OHA46317.1"/>
    </source>
</evidence>
<dbReference type="AlphaFoldDB" id="A0A1G2PDD6"/>
<dbReference type="EMBL" id="MHSQ01000031">
    <property type="protein sequence ID" value="OHA46317.1"/>
    <property type="molecule type" value="Genomic_DNA"/>
</dbReference>
<comment type="caution">
    <text evidence="1">The sequence shown here is derived from an EMBL/GenBank/DDBJ whole genome shotgun (WGS) entry which is preliminary data.</text>
</comment>
<organism evidence="1 2">
    <name type="scientific">Candidatus Taylorbacteria bacterium RIFOXYD2_FULL_36_9</name>
    <dbReference type="NCBI Taxonomy" id="1802338"/>
    <lineage>
        <taxon>Bacteria</taxon>
        <taxon>Candidatus Tayloriibacteriota</taxon>
    </lineage>
</organism>
<accession>A0A1G2PDD6</accession>
<dbReference type="Proteomes" id="UP000176965">
    <property type="component" value="Unassembled WGS sequence"/>
</dbReference>
<sequence>MVSRGTDERTLSVHNEHEFLLKMEKAELTSSLAQRVVDSKGNDLAKKVVRLIENGGFEPSTSQKRAREIMGRNMFGVEEAIRHFGVNPGRRELALLAEVPWSEEVITVHKDTHILIAVFSLSVLDVRGIAKKLADPEILFYNQDWYDKQAFAEDRGEIGWQLVRKTPIANSTNKSWNEQQALLKDEETPTARIVVQTVVGHFLATGERLFEKIWVRCSDLDSGGDRVCLGGFDAQGLSVGSYWDGTRCVDFGLSASRKS</sequence>
<gene>
    <name evidence="1" type="ORF">A2541_02690</name>
</gene>
<proteinExistence type="predicted"/>
<name>A0A1G2PDD6_9BACT</name>
<reference evidence="1 2" key="1">
    <citation type="journal article" date="2016" name="Nat. Commun.">
        <title>Thousands of microbial genomes shed light on interconnected biogeochemical processes in an aquifer system.</title>
        <authorList>
            <person name="Anantharaman K."/>
            <person name="Brown C.T."/>
            <person name="Hug L.A."/>
            <person name="Sharon I."/>
            <person name="Castelle C.J."/>
            <person name="Probst A.J."/>
            <person name="Thomas B.C."/>
            <person name="Singh A."/>
            <person name="Wilkins M.J."/>
            <person name="Karaoz U."/>
            <person name="Brodie E.L."/>
            <person name="Williams K.H."/>
            <person name="Hubbard S.S."/>
            <person name="Banfield J.F."/>
        </authorList>
    </citation>
    <scope>NUCLEOTIDE SEQUENCE [LARGE SCALE GENOMIC DNA]</scope>
</reference>